<evidence type="ECO:0000259" key="2">
    <source>
        <dbReference type="Pfam" id="PF25202"/>
    </source>
</evidence>
<dbReference type="EMBL" id="JBHRUH010000040">
    <property type="protein sequence ID" value="MFC3294141.1"/>
    <property type="molecule type" value="Genomic_DNA"/>
</dbReference>
<proteinExistence type="predicted"/>
<protein>
    <submittedName>
        <fullName evidence="3">DUF262 domain-containing protein</fullName>
    </submittedName>
</protein>
<feature type="domain" description="GmrSD restriction endonucleases N-terminal" evidence="1">
    <location>
        <begin position="25"/>
        <end position="174"/>
    </location>
</feature>
<evidence type="ECO:0000259" key="1">
    <source>
        <dbReference type="Pfam" id="PF03235"/>
    </source>
</evidence>
<feature type="domain" description="DUF7834" evidence="2">
    <location>
        <begin position="187"/>
        <end position="434"/>
    </location>
</feature>
<organism evidence="3 4">
    <name type="scientific">Modicisalibacter luteus</name>
    <dbReference type="NCBI Taxonomy" id="453962"/>
    <lineage>
        <taxon>Bacteria</taxon>
        <taxon>Pseudomonadati</taxon>
        <taxon>Pseudomonadota</taxon>
        <taxon>Gammaproteobacteria</taxon>
        <taxon>Oceanospirillales</taxon>
        <taxon>Halomonadaceae</taxon>
        <taxon>Modicisalibacter</taxon>
    </lineage>
</organism>
<dbReference type="RefSeq" id="WP_019020126.1">
    <property type="nucleotide sequence ID" value="NZ_BMXD01000009.1"/>
</dbReference>
<evidence type="ECO:0000313" key="4">
    <source>
        <dbReference type="Proteomes" id="UP001595640"/>
    </source>
</evidence>
<dbReference type="PANTHER" id="PTHR35149">
    <property type="entry name" value="SLL5132 PROTEIN"/>
    <property type="match status" value="1"/>
</dbReference>
<dbReference type="Proteomes" id="UP001595640">
    <property type="component" value="Unassembled WGS sequence"/>
</dbReference>
<comment type="caution">
    <text evidence="3">The sequence shown here is derived from an EMBL/GenBank/DDBJ whole genome shotgun (WGS) entry which is preliminary data.</text>
</comment>
<dbReference type="InterPro" id="IPR004919">
    <property type="entry name" value="GmrSD_N"/>
</dbReference>
<sequence>MLEAGPVKVSVRSFVEFFGESTLPVAVDTYQRGFVWNLEKATQLAEDLVAHEELGYAAPPYYMGTVLVHHSPAKGKRFIIDGQQRLTALSILYSQLTGSLPEQFAMSYSQRSARRIRSAAETFQNLRKPGKEIFNRIRFTIIEVDRVDLAFTFFDTQNNRGVPLHATDLLKAYHLRAVEGDARERLQTLCASGWEQVQQSRTALGPDTEIMDSAPRLFNLFLWRARCWTGKQLQPGGHDALMETFQKGTWPQAGPGDEIPLYRSRQNRLGTHLRLDEGGQWQIQTHPITLSEQAANLPFAIRQPVHRGIGFFLYAEKYGALLQWLLEQGTNSEERRRFQRIYTELMGANSIYLREIFVLGALMYADQFGEERLWEFSLWYEHALGAIRLEKQQVRHEAAKNFFRDDALNLLDVIAGAYLPDQVIGHLKRYHRHEKRYADEQIESGKGVQGRYKQAVLDYFKMPSASLKGKADWVENLVGKAQKGDGHGV</sequence>
<dbReference type="InterPro" id="IPR057156">
    <property type="entry name" value="DUF7834"/>
</dbReference>
<accession>A0ABV7M5G0</accession>
<gene>
    <name evidence="3" type="ORF">ACFOEI_19035</name>
</gene>
<dbReference type="PANTHER" id="PTHR35149:SF2">
    <property type="entry name" value="DUF262 DOMAIN-CONTAINING PROTEIN"/>
    <property type="match status" value="1"/>
</dbReference>
<reference evidence="4" key="1">
    <citation type="journal article" date="2019" name="Int. J. Syst. Evol. Microbiol.">
        <title>The Global Catalogue of Microorganisms (GCM) 10K type strain sequencing project: providing services to taxonomists for standard genome sequencing and annotation.</title>
        <authorList>
            <consortium name="The Broad Institute Genomics Platform"/>
            <consortium name="The Broad Institute Genome Sequencing Center for Infectious Disease"/>
            <person name="Wu L."/>
            <person name="Ma J."/>
        </authorList>
    </citation>
    <scope>NUCLEOTIDE SEQUENCE [LARGE SCALE GENOMIC DNA]</scope>
    <source>
        <strain evidence="4">KCTC 12847</strain>
    </source>
</reference>
<evidence type="ECO:0000313" key="3">
    <source>
        <dbReference type="EMBL" id="MFC3294141.1"/>
    </source>
</evidence>
<dbReference type="Pfam" id="PF25202">
    <property type="entry name" value="DUF7834"/>
    <property type="match status" value="1"/>
</dbReference>
<dbReference type="Pfam" id="PF03235">
    <property type="entry name" value="GmrSD_N"/>
    <property type="match status" value="1"/>
</dbReference>
<name>A0ABV7M5G0_9GAMM</name>
<keyword evidence="4" id="KW-1185">Reference proteome</keyword>